<comment type="subcellular location">
    <subcellularLocation>
        <location evidence="1 7">Cell membrane</location>
        <topology evidence="1 7">Multi-pass membrane protein</topology>
    </subcellularLocation>
</comment>
<dbReference type="PROSITE" id="PS50928">
    <property type="entry name" value="ABC_TM1"/>
    <property type="match status" value="1"/>
</dbReference>
<evidence type="ECO:0000256" key="1">
    <source>
        <dbReference type="ARBA" id="ARBA00004651"/>
    </source>
</evidence>
<reference evidence="9 10" key="1">
    <citation type="submission" date="2021-06" db="EMBL/GenBank/DDBJ databases">
        <title>Bacillus sp. RD4P76, an endophyte from a halophyte.</title>
        <authorList>
            <person name="Sun J.-Q."/>
        </authorList>
    </citation>
    <scope>NUCLEOTIDE SEQUENCE [LARGE SCALE GENOMIC DNA]</scope>
    <source>
        <strain evidence="9 10">CGMCC 1.15917</strain>
    </source>
</reference>
<dbReference type="RefSeq" id="WP_217068071.1">
    <property type="nucleotide sequence ID" value="NZ_JAHQCS010000154.1"/>
</dbReference>
<feature type="domain" description="ABC transmembrane type-1" evidence="8">
    <location>
        <begin position="70"/>
        <end position="282"/>
    </location>
</feature>
<dbReference type="InterPro" id="IPR000515">
    <property type="entry name" value="MetI-like"/>
</dbReference>
<evidence type="ECO:0000256" key="5">
    <source>
        <dbReference type="ARBA" id="ARBA00022989"/>
    </source>
</evidence>
<keyword evidence="2 7" id="KW-0813">Transport</keyword>
<dbReference type="EMBL" id="JAHQCS010000154">
    <property type="protein sequence ID" value="MBU9713882.1"/>
    <property type="molecule type" value="Genomic_DNA"/>
</dbReference>
<evidence type="ECO:0000259" key="8">
    <source>
        <dbReference type="PROSITE" id="PS50928"/>
    </source>
</evidence>
<feature type="transmembrane region" description="Helical" evidence="7">
    <location>
        <begin position="107"/>
        <end position="127"/>
    </location>
</feature>
<evidence type="ECO:0000256" key="3">
    <source>
        <dbReference type="ARBA" id="ARBA00022475"/>
    </source>
</evidence>
<sequence>MVGFHGWKKLSVLAIFLLPNLIGFSIFILFPILGSFVISFTEWDLLSPPQFIGIDNYIQIIRDPGFYNALGNTLFFIIGYLPTVIIISLTIAILLNKSIKGRLFFRAAYFVPVVSSWVAVSLIWKWLFNPAYGIVNYVLSLVGITGPAWLHDPHYAMIAIIITSVWKDIGFLMVMFLAGLQNIPDTFYEAASIDGASSFRKLWNITIPLLAPTTFFVLIISLINSFQVFDQVMIMTGGGPAGTTTVLVQQIYNHAFRYYEMGYASAMSWFLFLIIFVITAFQLRMQKRWVDYGN</sequence>
<protein>
    <submittedName>
        <fullName evidence="9">Sugar ABC transporter permease</fullName>
    </submittedName>
</protein>
<evidence type="ECO:0000313" key="9">
    <source>
        <dbReference type="EMBL" id="MBU9713882.1"/>
    </source>
</evidence>
<keyword evidence="10" id="KW-1185">Reference proteome</keyword>
<evidence type="ECO:0000256" key="4">
    <source>
        <dbReference type="ARBA" id="ARBA00022692"/>
    </source>
</evidence>
<feature type="transmembrane region" description="Helical" evidence="7">
    <location>
        <begin position="74"/>
        <end position="95"/>
    </location>
</feature>
<keyword evidence="6 7" id="KW-0472">Membrane</keyword>
<dbReference type="InterPro" id="IPR051393">
    <property type="entry name" value="ABC_transporter_permease"/>
</dbReference>
<comment type="similarity">
    <text evidence="7">Belongs to the binding-protein-dependent transport system permease family.</text>
</comment>
<gene>
    <name evidence="9" type="ORF">KS419_19305</name>
</gene>
<organism evidence="9 10">
    <name type="scientific">Evansella tamaricis</name>
    <dbReference type="NCBI Taxonomy" id="2069301"/>
    <lineage>
        <taxon>Bacteria</taxon>
        <taxon>Bacillati</taxon>
        <taxon>Bacillota</taxon>
        <taxon>Bacilli</taxon>
        <taxon>Bacillales</taxon>
        <taxon>Bacillaceae</taxon>
        <taxon>Evansella</taxon>
    </lineage>
</organism>
<keyword evidence="5 7" id="KW-1133">Transmembrane helix</keyword>
<dbReference type="Pfam" id="PF00528">
    <property type="entry name" value="BPD_transp_1"/>
    <property type="match status" value="1"/>
</dbReference>
<evidence type="ECO:0000256" key="6">
    <source>
        <dbReference type="ARBA" id="ARBA00023136"/>
    </source>
</evidence>
<feature type="transmembrane region" description="Helical" evidence="7">
    <location>
        <begin position="201"/>
        <end position="223"/>
    </location>
</feature>
<comment type="caution">
    <text evidence="9">The sequence shown here is derived from an EMBL/GenBank/DDBJ whole genome shotgun (WGS) entry which is preliminary data.</text>
</comment>
<keyword evidence="4 7" id="KW-0812">Transmembrane</keyword>
<feature type="transmembrane region" description="Helical" evidence="7">
    <location>
        <begin position="155"/>
        <end position="180"/>
    </location>
</feature>
<evidence type="ECO:0000313" key="10">
    <source>
        <dbReference type="Proteomes" id="UP000784880"/>
    </source>
</evidence>
<feature type="transmembrane region" description="Helical" evidence="7">
    <location>
        <begin position="261"/>
        <end position="281"/>
    </location>
</feature>
<dbReference type="PANTHER" id="PTHR30193:SF37">
    <property type="entry name" value="INNER MEMBRANE ABC TRANSPORTER PERMEASE PROTEIN YCJO"/>
    <property type="match status" value="1"/>
</dbReference>
<proteinExistence type="inferred from homology"/>
<evidence type="ECO:0000256" key="7">
    <source>
        <dbReference type="RuleBase" id="RU363032"/>
    </source>
</evidence>
<dbReference type="PANTHER" id="PTHR30193">
    <property type="entry name" value="ABC TRANSPORTER PERMEASE PROTEIN"/>
    <property type="match status" value="1"/>
</dbReference>
<dbReference type="Proteomes" id="UP000784880">
    <property type="component" value="Unassembled WGS sequence"/>
</dbReference>
<name>A0ABS6JJM2_9BACI</name>
<evidence type="ECO:0000256" key="2">
    <source>
        <dbReference type="ARBA" id="ARBA00022448"/>
    </source>
</evidence>
<feature type="transmembrane region" description="Helical" evidence="7">
    <location>
        <begin position="12"/>
        <end position="38"/>
    </location>
</feature>
<accession>A0ABS6JJM2</accession>
<dbReference type="CDD" id="cd06261">
    <property type="entry name" value="TM_PBP2"/>
    <property type="match status" value="1"/>
</dbReference>
<keyword evidence="3" id="KW-1003">Cell membrane</keyword>